<protein>
    <recommendedName>
        <fullName evidence="3">ATP-dependent Clp protease proteolytic subunit</fullName>
    </recommendedName>
</protein>
<keyword evidence="2" id="KW-1185">Reference proteome</keyword>
<dbReference type="Proteomes" id="UP000593573">
    <property type="component" value="Unassembled WGS sequence"/>
</dbReference>
<dbReference type="Pfam" id="PF00574">
    <property type="entry name" value="CLP_protease"/>
    <property type="match status" value="1"/>
</dbReference>
<dbReference type="InterPro" id="IPR023562">
    <property type="entry name" value="ClpP/TepA"/>
</dbReference>
<sequence>MEAEELLKLRKSLTMVYVQRTSKHLWVVSKDMERDIFTSATEVQAHRIMDLVAVK</sequence>
<evidence type="ECO:0000313" key="2">
    <source>
        <dbReference type="Proteomes" id="UP000593573"/>
    </source>
</evidence>
<dbReference type="Gene3D" id="3.90.226.10">
    <property type="entry name" value="2-enoyl-CoA Hydratase, Chain A, domain 1"/>
    <property type="match status" value="1"/>
</dbReference>
<dbReference type="AlphaFoldDB" id="A0A7J8W308"/>
<name>A0A7J8W308_9ROSI</name>
<gene>
    <name evidence="1" type="ORF">Goklo_007436</name>
</gene>
<comment type="caution">
    <text evidence="1">The sequence shown here is derived from an EMBL/GenBank/DDBJ whole genome shotgun (WGS) entry which is preliminary data.</text>
</comment>
<organism evidence="1 2">
    <name type="scientific">Gossypium klotzschianum</name>
    <dbReference type="NCBI Taxonomy" id="34286"/>
    <lineage>
        <taxon>Eukaryota</taxon>
        <taxon>Viridiplantae</taxon>
        <taxon>Streptophyta</taxon>
        <taxon>Embryophyta</taxon>
        <taxon>Tracheophyta</taxon>
        <taxon>Spermatophyta</taxon>
        <taxon>Magnoliopsida</taxon>
        <taxon>eudicotyledons</taxon>
        <taxon>Gunneridae</taxon>
        <taxon>Pentapetalae</taxon>
        <taxon>rosids</taxon>
        <taxon>malvids</taxon>
        <taxon>Malvales</taxon>
        <taxon>Malvaceae</taxon>
        <taxon>Malvoideae</taxon>
        <taxon>Gossypium</taxon>
    </lineage>
</organism>
<evidence type="ECO:0000313" key="1">
    <source>
        <dbReference type="EMBL" id="MBA0669282.1"/>
    </source>
</evidence>
<evidence type="ECO:0008006" key="3">
    <source>
        <dbReference type="Google" id="ProtNLM"/>
    </source>
</evidence>
<reference evidence="1 2" key="1">
    <citation type="journal article" date="2019" name="Genome Biol. Evol.">
        <title>Insights into the evolution of the New World diploid cottons (Gossypium, subgenus Houzingenia) based on genome sequencing.</title>
        <authorList>
            <person name="Grover C.E."/>
            <person name="Arick M.A. 2nd"/>
            <person name="Thrash A."/>
            <person name="Conover J.L."/>
            <person name="Sanders W.S."/>
            <person name="Peterson D.G."/>
            <person name="Frelichowski J.E."/>
            <person name="Scheffler J.A."/>
            <person name="Scheffler B.E."/>
            <person name="Wendel J.F."/>
        </authorList>
    </citation>
    <scope>NUCLEOTIDE SEQUENCE [LARGE SCALE GENOMIC DNA]</scope>
    <source>
        <strain evidence="1">57</strain>
        <tissue evidence="1">Leaf</tissue>
    </source>
</reference>
<accession>A0A7J8W308</accession>
<dbReference type="OrthoDB" id="1882605at2759"/>
<dbReference type="EMBL" id="JABFAB010000054">
    <property type="protein sequence ID" value="MBA0669282.1"/>
    <property type="molecule type" value="Genomic_DNA"/>
</dbReference>
<proteinExistence type="predicted"/>